<dbReference type="OrthoDB" id="1425929at2759"/>
<feature type="compositionally biased region" description="Polar residues" evidence="1">
    <location>
        <begin position="405"/>
        <end position="422"/>
    </location>
</feature>
<feature type="compositionally biased region" description="Polar residues" evidence="1">
    <location>
        <begin position="435"/>
        <end position="452"/>
    </location>
</feature>
<feature type="region of interest" description="Disordered" evidence="1">
    <location>
        <begin position="275"/>
        <end position="492"/>
    </location>
</feature>
<name>A0A8J5KHZ5_ZINOF</name>
<accession>A0A8J5KHZ5</accession>
<dbReference type="EMBL" id="JACMSC010000014">
    <property type="protein sequence ID" value="KAG6490680.1"/>
    <property type="molecule type" value="Genomic_DNA"/>
</dbReference>
<evidence type="ECO:0000313" key="3">
    <source>
        <dbReference type="Proteomes" id="UP000734854"/>
    </source>
</evidence>
<gene>
    <name evidence="2" type="ORF">ZIOFF_051990</name>
</gene>
<feature type="compositionally biased region" description="Low complexity" evidence="1">
    <location>
        <begin position="463"/>
        <end position="475"/>
    </location>
</feature>
<sequence>MATEILISPIDQAAATPALPLQPAATAGSTRMWGWMATTARAVGGACLHVLESSATGTLIFTSVSLLLVWQQKKKTRRPARPLTRSMSIAMLQGGDKAMQRFKLCHDAIHDEAKLKAAVDDMRRELDKPQIDFAKLYACVGVVEISGKEKEAIELLEDALKKQKAEHTHDIHELELLLVEMNIYQGNYQKALNYPCMKADDVSSADARVHLYQAVIYTMMNDEERARESYKKMREIRSGFHGQKFFKEGSSMSLDVADFDEFAKVAKRLVQEIQEAQSGTPAAKAQESQQKTDRSGQTDGQKIQELAQSGTTATDAQESQQKTDQSGKTNGLEIKDAHSGKTAADAQKSQQKTDQSGKTNGQEIKDAHSGKTAADAQQSQQKTDQSGKTNGQEIKDAHSGKTAADAQQSQQKTDQSGKTNGQEIKDAHSGKTAADAQQSQQKTDQSGKTNGQEIKDAHSGKTAADAQQSQQKADQLIGANGTVARGTGSATN</sequence>
<keyword evidence="3" id="KW-1185">Reference proteome</keyword>
<proteinExistence type="predicted"/>
<comment type="caution">
    <text evidence="2">The sequence shown here is derived from an EMBL/GenBank/DDBJ whole genome shotgun (WGS) entry which is preliminary data.</text>
</comment>
<feature type="compositionally biased region" description="Polar residues" evidence="1">
    <location>
        <begin position="297"/>
        <end position="329"/>
    </location>
</feature>
<dbReference type="PANTHER" id="PTHR36350">
    <property type="entry name" value="TRANSMEMBRANE PROTEIN"/>
    <property type="match status" value="1"/>
</dbReference>
<feature type="compositionally biased region" description="Polar residues" evidence="1">
    <location>
        <begin position="375"/>
        <end position="392"/>
    </location>
</feature>
<evidence type="ECO:0000256" key="1">
    <source>
        <dbReference type="SAM" id="MobiDB-lite"/>
    </source>
</evidence>
<evidence type="ECO:0000313" key="2">
    <source>
        <dbReference type="EMBL" id="KAG6490680.1"/>
    </source>
</evidence>
<reference evidence="2 3" key="1">
    <citation type="submission" date="2020-08" db="EMBL/GenBank/DDBJ databases">
        <title>Plant Genome Project.</title>
        <authorList>
            <person name="Zhang R.-G."/>
        </authorList>
    </citation>
    <scope>NUCLEOTIDE SEQUENCE [LARGE SCALE GENOMIC DNA]</scope>
    <source>
        <tissue evidence="2">Rhizome</tissue>
    </source>
</reference>
<dbReference type="AlphaFoldDB" id="A0A8J5KHZ5"/>
<dbReference type="PANTHER" id="PTHR36350:SF3">
    <property type="entry name" value="TRANSMEMBRANE PROTEIN"/>
    <property type="match status" value="1"/>
</dbReference>
<protein>
    <submittedName>
        <fullName evidence="2">Uncharacterized protein</fullName>
    </submittedName>
</protein>
<dbReference type="Proteomes" id="UP000734854">
    <property type="component" value="Unassembled WGS sequence"/>
</dbReference>
<feature type="compositionally biased region" description="Polar residues" evidence="1">
    <location>
        <begin position="347"/>
        <end position="362"/>
    </location>
</feature>
<organism evidence="2 3">
    <name type="scientific">Zingiber officinale</name>
    <name type="common">Ginger</name>
    <name type="synonym">Amomum zingiber</name>
    <dbReference type="NCBI Taxonomy" id="94328"/>
    <lineage>
        <taxon>Eukaryota</taxon>
        <taxon>Viridiplantae</taxon>
        <taxon>Streptophyta</taxon>
        <taxon>Embryophyta</taxon>
        <taxon>Tracheophyta</taxon>
        <taxon>Spermatophyta</taxon>
        <taxon>Magnoliopsida</taxon>
        <taxon>Liliopsida</taxon>
        <taxon>Zingiberales</taxon>
        <taxon>Zingiberaceae</taxon>
        <taxon>Zingiber</taxon>
    </lineage>
</organism>